<dbReference type="AlphaFoldDB" id="A0A6L6WRH4"/>
<dbReference type="Pfam" id="PF02945">
    <property type="entry name" value="Endonuclease_7"/>
    <property type="match status" value="1"/>
</dbReference>
<sequence length="164" mass="18828">MADHVKPRGRACSHRTYHLGCEDYDRLVRRAAGRCQICRAAPEQTKHGFLVVDHDATVGQWAVRGLLCSTCNTALPDGVTPKWATGYLARPWWREELHRLGADAEPKPEPPDGSIVVACRGLRWRRDGEVWRHVAKYRGSPRTWMWLQRHYGPHNLRLCDRPTS</sequence>
<name>A0A6L6WRH4_9ACTN</name>
<comment type="caution">
    <text evidence="1">The sequence shown here is derived from an EMBL/GenBank/DDBJ whole genome shotgun (WGS) entry which is preliminary data.</text>
</comment>
<evidence type="ECO:0000313" key="2">
    <source>
        <dbReference type="Proteomes" id="UP000483802"/>
    </source>
</evidence>
<dbReference type="InterPro" id="IPR038563">
    <property type="entry name" value="Endonuclease_7_sf"/>
</dbReference>
<keyword evidence="2" id="KW-1185">Reference proteome</keyword>
<dbReference type="SUPFAM" id="SSF54060">
    <property type="entry name" value="His-Me finger endonucleases"/>
    <property type="match status" value="1"/>
</dbReference>
<reference evidence="1 2" key="1">
    <citation type="submission" date="2019-11" db="EMBL/GenBank/DDBJ databases">
        <title>Streptomyces typhae sp. nov., a novel endophytic actinomycete isolated from the root of cattail pollen (Typha angustifolia L.).</title>
        <authorList>
            <person name="Peng C."/>
        </authorList>
    </citation>
    <scope>NUCLEOTIDE SEQUENCE [LARGE SCALE GENOMIC DNA]</scope>
    <source>
        <strain evidence="2">p1417</strain>
    </source>
</reference>
<accession>A0A6L6WRH4</accession>
<dbReference type="Proteomes" id="UP000483802">
    <property type="component" value="Unassembled WGS sequence"/>
</dbReference>
<evidence type="ECO:0000313" key="1">
    <source>
        <dbReference type="EMBL" id="MVO84179.1"/>
    </source>
</evidence>
<proteinExistence type="predicted"/>
<dbReference type="EMBL" id="WPNZ01000002">
    <property type="protein sequence ID" value="MVO84179.1"/>
    <property type="molecule type" value="Genomic_DNA"/>
</dbReference>
<dbReference type="Gene3D" id="3.40.1800.10">
    <property type="entry name" value="His-Me finger endonucleases"/>
    <property type="match status" value="1"/>
</dbReference>
<protein>
    <recommendedName>
        <fullName evidence="3">Recombination endonuclease VII</fullName>
    </recommendedName>
</protein>
<dbReference type="RefSeq" id="WP_157164439.1">
    <property type="nucleotide sequence ID" value="NZ_WPNZ01000002.1"/>
</dbReference>
<organism evidence="1 2">
    <name type="scientific">Streptomyces typhae</name>
    <dbReference type="NCBI Taxonomy" id="2681492"/>
    <lineage>
        <taxon>Bacteria</taxon>
        <taxon>Bacillati</taxon>
        <taxon>Actinomycetota</taxon>
        <taxon>Actinomycetes</taxon>
        <taxon>Kitasatosporales</taxon>
        <taxon>Streptomycetaceae</taxon>
        <taxon>Streptomyces</taxon>
    </lineage>
</organism>
<dbReference type="InterPro" id="IPR044925">
    <property type="entry name" value="His-Me_finger_sf"/>
</dbReference>
<gene>
    <name evidence="1" type="ORF">GPA10_05180</name>
</gene>
<evidence type="ECO:0008006" key="3">
    <source>
        <dbReference type="Google" id="ProtNLM"/>
    </source>
</evidence>
<dbReference type="InterPro" id="IPR004211">
    <property type="entry name" value="Endonuclease_7"/>
</dbReference>